<sequence>MTLESIAGLYNYWVVIFLMMTGFYIVLARKNLIKSVIGLNIFQTSVFLLYITMGKVDHGTAPIVPPAIAAEQAHAAHGTTEAGHAAVGHAALEHAETAQGLAHDVAHNLADDAISHGSELAHASTEIIYSNPLPSVLMLTAIVVGIATTALALALVVRIREDYGTVDEERILELDRGE</sequence>
<dbReference type="GO" id="GO:0005886">
    <property type="term" value="C:plasma membrane"/>
    <property type="evidence" value="ECO:0007669"/>
    <property type="project" value="UniProtKB-SubCell"/>
</dbReference>
<evidence type="ECO:0000256" key="3">
    <source>
        <dbReference type="ARBA" id="ARBA00022475"/>
    </source>
</evidence>
<evidence type="ECO:0000256" key="1">
    <source>
        <dbReference type="ARBA" id="ARBA00004651"/>
    </source>
</evidence>
<evidence type="ECO:0000256" key="5">
    <source>
        <dbReference type="ARBA" id="ARBA00022989"/>
    </source>
</evidence>
<feature type="transmembrane region" description="Helical" evidence="7">
    <location>
        <begin position="35"/>
        <end position="53"/>
    </location>
</feature>
<keyword evidence="5 7" id="KW-1133">Transmembrane helix</keyword>
<protein>
    <submittedName>
        <fullName evidence="8">Multicomponent Na+:H+ antiporter subunit C</fullName>
    </submittedName>
</protein>
<keyword evidence="6 7" id="KW-0472">Membrane</keyword>
<dbReference type="PANTHER" id="PTHR34583:SF2">
    <property type="entry name" value="ANTIPORTER SUBUNIT MNHC2-RELATED"/>
    <property type="match status" value="1"/>
</dbReference>
<feature type="transmembrane region" description="Helical" evidence="7">
    <location>
        <begin position="12"/>
        <end position="28"/>
    </location>
</feature>
<organism evidence="8 9">
    <name type="scientific">Aporhodopirellula rubra</name>
    <dbReference type="NCBI Taxonomy" id="980271"/>
    <lineage>
        <taxon>Bacteria</taxon>
        <taxon>Pseudomonadati</taxon>
        <taxon>Planctomycetota</taxon>
        <taxon>Planctomycetia</taxon>
        <taxon>Pirellulales</taxon>
        <taxon>Pirellulaceae</taxon>
        <taxon>Aporhodopirellula</taxon>
    </lineage>
</organism>
<evidence type="ECO:0000256" key="7">
    <source>
        <dbReference type="SAM" id="Phobius"/>
    </source>
</evidence>
<dbReference type="EMBL" id="JACHXU010000008">
    <property type="protein sequence ID" value="MBB3206874.1"/>
    <property type="molecule type" value="Genomic_DNA"/>
</dbReference>
<dbReference type="Gene3D" id="1.10.287.3510">
    <property type="match status" value="1"/>
</dbReference>
<comment type="similarity">
    <text evidence="2">Belongs to the CPA3 antiporters (TC 2.A.63) subunit C family.</text>
</comment>
<dbReference type="Proteomes" id="UP000536179">
    <property type="component" value="Unassembled WGS sequence"/>
</dbReference>
<accession>A0A7W5H5X4</accession>
<dbReference type="RefSeq" id="WP_184305302.1">
    <property type="nucleotide sequence ID" value="NZ_JACHXU010000008.1"/>
</dbReference>
<name>A0A7W5H5X4_9BACT</name>
<dbReference type="InterPro" id="IPR050601">
    <property type="entry name" value="CPA3_antiporter_subunitC"/>
</dbReference>
<feature type="transmembrane region" description="Helical" evidence="7">
    <location>
        <begin position="136"/>
        <end position="157"/>
    </location>
</feature>
<reference evidence="8 9" key="1">
    <citation type="submission" date="2020-08" db="EMBL/GenBank/DDBJ databases">
        <title>Genomic Encyclopedia of Type Strains, Phase III (KMG-III): the genomes of soil and plant-associated and newly described type strains.</title>
        <authorList>
            <person name="Whitman W."/>
        </authorList>
    </citation>
    <scope>NUCLEOTIDE SEQUENCE [LARGE SCALE GENOMIC DNA]</scope>
    <source>
        <strain evidence="8 9">CECT 8075</strain>
    </source>
</reference>
<dbReference type="PANTHER" id="PTHR34583">
    <property type="entry name" value="ANTIPORTER SUBUNIT MNHC2-RELATED"/>
    <property type="match status" value="1"/>
</dbReference>
<evidence type="ECO:0000256" key="2">
    <source>
        <dbReference type="ARBA" id="ARBA00010388"/>
    </source>
</evidence>
<dbReference type="AlphaFoldDB" id="A0A7W5H5X4"/>
<dbReference type="InterPro" id="IPR039428">
    <property type="entry name" value="NUOK/Mnh_C1-like"/>
</dbReference>
<evidence type="ECO:0000256" key="6">
    <source>
        <dbReference type="ARBA" id="ARBA00023136"/>
    </source>
</evidence>
<gene>
    <name evidence="8" type="ORF">FHS27_002688</name>
</gene>
<evidence type="ECO:0000256" key="4">
    <source>
        <dbReference type="ARBA" id="ARBA00022692"/>
    </source>
</evidence>
<evidence type="ECO:0000313" key="9">
    <source>
        <dbReference type="Proteomes" id="UP000536179"/>
    </source>
</evidence>
<keyword evidence="4 7" id="KW-0812">Transmembrane</keyword>
<dbReference type="Pfam" id="PF00420">
    <property type="entry name" value="Oxidored_q2"/>
    <property type="match status" value="1"/>
</dbReference>
<keyword evidence="3" id="KW-1003">Cell membrane</keyword>
<comment type="subcellular location">
    <subcellularLocation>
        <location evidence="1">Cell membrane</location>
        <topology evidence="1">Multi-pass membrane protein</topology>
    </subcellularLocation>
</comment>
<evidence type="ECO:0000313" key="8">
    <source>
        <dbReference type="EMBL" id="MBB3206874.1"/>
    </source>
</evidence>
<proteinExistence type="inferred from homology"/>
<comment type="caution">
    <text evidence="8">The sequence shown here is derived from an EMBL/GenBank/DDBJ whole genome shotgun (WGS) entry which is preliminary data.</text>
</comment>
<keyword evidence="9" id="KW-1185">Reference proteome</keyword>